<dbReference type="SUPFAM" id="SSF52540">
    <property type="entry name" value="P-loop containing nucleoside triphosphate hydrolases"/>
    <property type="match status" value="1"/>
</dbReference>
<dbReference type="InterPro" id="IPR027417">
    <property type="entry name" value="P-loop_NTPase"/>
</dbReference>
<sequence>MKRILIHAGFHKTGTSSVQQTLMHNSNCLRRNLQVFTRKHMIELCEAARAYSVSREMSDLLAFSAEFAALVEQIDPTERRPVIISSEDLSGCMPGRRGLTDYRAAPILMKAMSETAARAFNAEYKLTYYFSTRQSDEWLRSCYAQHLRATRMSATLSEYCEKYRSSADLDRIVDGVRLAVGASSVVATPLESLSKRRLGPLGGLFDALEVPSKIRSRVKALPPSNVSLPQELLDEFLLANRSDLDDDTVKKAKFEARQIWLTGSP</sequence>
<protein>
    <recommendedName>
        <fullName evidence="3">Sulfotransferase family protein</fullName>
    </recommendedName>
</protein>
<gene>
    <name evidence="1" type="ORF">CLV88_101723</name>
</gene>
<comment type="caution">
    <text evidence="1">The sequence shown here is derived from an EMBL/GenBank/DDBJ whole genome shotgun (WGS) entry which is preliminary data.</text>
</comment>
<dbReference type="AlphaFoldDB" id="A0A2P8FKQ6"/>
<organism evidence="1 2">
    <name type="scientific">Shimia abyssi</name>
    <dbReference type="NCBI Taxonomy" id="1662395"/>
    <lineage>
        <taxon>Bacteria</taxon>
        <taxon>Pseudomonadati</taxon>
        <taxon>Pseudomonadota</taxon>
        <taxon>Alphaproteobacteria</taxon>
        <taxon>Rhodobacterales</taxon>
        <taxon>Roseobacteraceae</taxon>
    </lineage>
</organism>
<accession>A0A2P8FKQ6</accession>
<name>A0A2P8FKQ6_9RHOB</name>
<proteinExistence type="predicted"/>
<evidence type="ECO:0000313" key="2">
    <source>
        <dbReference type="Proteomes" id="UP000240418"/>
    </source>
</evidence>
<dbReference type="EMBL" id="PYGJ01000001">
    <property type="protein sequence ID" value="PSL22296.1"/>
    <property type="molecule type" value="Genomic_DNA"/>
</dbReference>
<reference evidence="1 2" key="1">
    <citation type="submission" date="2018-03" db="EMBL/GenBank/DDBJ databases">
        <title>Genomic Encyclopedia of Archaeal and Bacterial Type Strains, Phase II (KMG-II): from individual species to whole genera.</title>
        <authorList>
            <person name="Goeker M."/>
        </authorList>
    </citation>
    <scope>NUCLEOTIDE SEQUENCE [LARGE SCALE GENOMIC DNA]</scope>
    <source>
        <strain evidence="1 2">DSM 100673</strain>
    </source>
</reference>
<keyword evidence="2" id="KW-1185">Reference proteome</keyword>
<evidence type="ECO:0000313" key="1">
    <source>
        <dbReference type="EMBL" id="PSL22296.1"/>
    </source>
</evidence>
<dbReference type="Proteomes" id="UP000240418">
    <property type="component" value="Unassembled WGS sequence"/>
</dbReference>
<evidence type="ECO:0008006" key="3">
    <source>
        <dbReference type="Google" id="ProtNLM"/>
    </source>
</evidence>